<keyword evidence="3" id="KW-1185">Reference proteome</keyword>
<evidence type="ECO:0000313" key="3">
    <source>
        <dbReference type="Proteomes" id="UP001360953"/>
    </source>
</evidence>
<sequence>MASPGPGLPSREPLFQRTAETLGKHSSAEQEGGDLRQYTPAANTAIHDNLQQSCVCFPPFSVFAARWTGPERCGAVRERVARRRARFRETVARSHAADVVVGCCSSFHLSGSCGRDMHGRWTRRVLRRQRGQCGRARDRVFVCRSEEEMVRRGGEEEDGKGGDLAARVGELCACELRRSTGQRQAKGEGKGEGEGEGEVSRR</sequence>
<dbReference type="EMBL" id="JBBPEH010000004">
    <property type="protein sequence ID" value="KAK7540099.1"/>
    <property type="molecule type" value="Genomic_DNA"/>
</dbReference>
<organism evidence="2 3">
    <name type="scientific">Phyllosticta citribraziliensis</name>
    <dbReference type="NCBI Taxonomy" id="989973"/>
    <lineage>
        <taxon>Eukaryota</taxon>
        <taxon>Fungi</taxon>
        <taxon>Dikarya</taxon>
        <taxon>Ascomycota</taxon>
        <taxon>Pezizomycotina</taxon>
        <taxon>Dothideomycetes</taxon>
        <taxon>Dothideomycetes incertae sedis</taxon>
        <taxon>Botryosphaeriales</taxon>
        <taxon>Phyllostictaceae</taxon>
        <taxon>Phyllosticta</taxon>
    </lineage>
</organism>
<feature type="compositionally biased region" description="Basic and acidic residues" evidence="1">
    <location>
        <begin position="185"/>
        <end position="202"/>
    </location>
</feature>
<dbReference type="GeneID" id="92030997"/>
<gene>
    <name evidence="2" type="ORF">J3D65DRAFT_602090</name>
</gene>
<proteinExistence type="predicted"/>
<comment type="caution">
    <text evidence="2">The sequence shown here is derived from an EMBL/GenBank/DDBJ whole genome shotgun (WGS) entry which is preliminary data.</text>
</comment>
<accession>A0ABR1LY41</accession>
<dbReference type="RefSeq" id="XP_066657370.1">
    <property type="nucleotide sequence ID" value="XM_066798091.1"/>
</dbReference>
<name>A0ABR1LY41_9PEZI</name>
<feature type="region of interest" description="Disordered" evidence="1">
    <location>
        <begin position="180"/>
        <end position="202"/>
    </location>
</feature>
<evidence type="ECO:0000313" key="2">
    <source>
        <dbReference type="EMBL" id="KAK7540099.1"/>
    </source>
</evidence>
<reference evidence="2 3" key="1">
    <citation type="submission" date="2024-04" db="EMBL/GenBank/DDBJ databases">
        <title>Phyllosticta paracitricarpa is synonymous to the EU quarantine fungus P. citricarpa based on phylogenomic analyses.</title>
        <authorList>
            <consortium name="Lawrence Berkeley National Laboratory"/>
            <person name="Van ingen-buijs V.A."/>
            <person name="Van westerhoven A.C."/>
            <person name="Haridas S."/>
            <person name="Skiadas P."/>
            <person name="Martin F."/>
            <person name="Groenewald J.Z."/>
            <person name="Crous P.W."/>
            <person name="Seidl M.F."/>
        </authorList>
    </citation>
    <scope>NUCLEOTIDE SEQUENCE [LARGE SCALE GENOMIC DNA]</scope>
    <source>
        <strain evidence="2 3">CPC 17464</strain>
    </source>
</reference>
<evidence type="ECO:0000256" key="1">
    <source>
        <dbReference type="SAM" id="MobiDB-lite"/>
    </source>
</evidence>
<protein>
    <submittedName>
        <fullName evidence="2">Uncharacterized protein</fullName>
    </submittedName>
</protein>
<dbReference type="Proteomes" id="UP001360953">
    <property type="component" value="Unassembled WGS sequence"/>
</dbReference>